<dbReference type="Proteomes" id="UP000028093">
    <property type="component" value="Unassembled WGS sequence"/>
</dbReference>
<keyword evidence="2" id="KW-0808">Transferase</keyword>
<dbReference type="PATRIC" id="fig|28037.99.peg.1615"/>
<dbReference type="Proteomes" id="UP000193206">
    <property type="component" value="Unassembled WGS sequence"/>
</dbReference>
<keyword evidence="1" id="KW-0812">Transmembrane</keyword>
<proteinExistence type="predicted"/>
<dbReference type="GO" id="GO:0008965">
    <property type="term" value="F:phosphoenolpyruvate-protein phosphotransferase activity"/>
    <property type="evidence" value="ECO:0007669"/>
    <property type="project" value="UniProtKB-EC"/>
</dbReference>
<organism evidence="2 4">
    <name type="scientific">Streptococcus mitis</name>
    <dbReference type="NCBI Taxonomy" id="28037"/>
    <lineage>
        <taxon>Bacteria</taxon>
        <taxon>Bacillati</taxon>
        <taxon>Bacillota</taxon>
        <taxon>Bacilli</taxon>
        <taxon>Lactobacillales</taxon>
        <taxon>Streptococcaceae</taxon>
        <taxon>Streptococcus</taxon>
        <taxon>Streptococcus mitis group</taxon>
    </lineage>
</organism>
<dbReference type="EC" id="2.7.3.9" evidence="2"/>
<dbReference type="RefSeq" id="WP_033682430.1">
    <property type="nucleotide sequence ID" value="NZ_JALDWD010000002.1"/>
</dbReference>
<reference evidence="3 5" key="2">
    <citation type="journal article" date="2016" name="Eur. J. Clin. Microbiol. Infect. Dis.">
        <title>Whole genome sequencing as a tool for phylogenetic analysis of clinical strains of Mitis group streptococci.</title>
        <authorList>
            <person name="Rasmussen L.H."/>
            <person name="Dargis R."/>
            <person name="Hojholt K."/>
            <person name="Christensen J.J."/>
            <person name="Skovgaard O."/>
            <person name="Justesen U.S."/>
            <person name="Rosenvinge F.S."/>
            <person name="Moser C."/>
            <person name="Lukjancenko O."/>
            <person name="Rasmussen S."/>
            <person name="Nielsen X.C."/>
        </authorList>
    </citation>
    <scope>NUCLEOTIDE SEQUENCE [LARGE SCALE GENOMIC DNA]</scope>
    <source>
        <strain evidence="3 5">B_009152_10</strain>
    </source>
</reference>
<feature type="transmembrane region" description="Helical" evidence="1">
    <location>
        <begin position="6"/>
        <end position="22"/>
    </location>
</feature>
<gene>
    <name evidence="3" type="ORF">B7692_09480</name>
    <name evidence="2" type="ORF">SK1126_1705</name>
</gene>
<dbReference type="AlphaFoldDB" id="A0A081PMM3"/>
<keyword evidence="1" id="KW-0472">Membrane</keyword>
<evidence type="ECO:0000256" key="1">
    <source>
        <dbReference type="SAM" id="Phobius"/>
    </source>
</evidence>
<dbReference type="EMBL" id="JPFT01000009">
    <property type="protein sequence ID" value="KEQ31946.1"/>
    <property type="molecule type" value="Genomic_DNA"/>
</dbReference>
<reference evidence="2 4" key="1">
    <citation type="submission" date="2014-05" db="EMBL/GenBank/DDBJ databases">
        <authorList>
            <person name="Daugherty S.C."/>
            <person name="Tallon L.J."/>
            <person name="Sadzewicz L."/>
            <person name="Kilian M."/>
            <person name="Tettelin H."/>
        </authorList>
    </citation>
    <scope>NUCLEOTIDE SEQUENCE [LARGE SCALE GENOMIC DNA]</scope>
    <source>
        <strain evidence="2 4">SK1126</strain>
    </source>
</reference>
<evidence type="ECO:0000313" key="5">
    <source>
        <dbReference type="Proteomes" id="UP000193206"/>
    </source>
</evidence>
<sequence>MSQYAYILVVISLVFLFLLNKYEKERLQKLYQEQLLKDETFRADIKEKIQTTENINDVIAYINKTYHLGMLLSKDITDQLK</sequence>
<keyword evidence="2" id="KW-0670">Pyruvate</keyword>
<accession>A0A081PMM3</accession>
<evidence type="ECO:0000313" key="4">
    <source>
        <dbReference type="Proteomes" id="UP000028093"/>
    </source>
</evidence>
<keyword evidence="1" id="KW-1133">Transmembrane helix</keyword>
<name>A0A081PMM3_STRMT</name>
<dbReference type="EMBL" id="NCVN01000084">
    <property type="protein sequence ID" value="ORP05986.1"/>
    <property type="molecule type" value="Genomic_DNA"/>
</dbReference>
<evidence type="ECO:0000313" key="3">
    <source>
        <dbReference type="EMBL" id="ORP05986.1"/>
    </source>
</evidence>
<reference evidence="3" key="3">
    <citation type="submission" date="2017-04" db="EMBL/GenBank/DDBJ databases">
        <authorList>
            <person name="Afonso C.L."/>
            <person name="Miller P.J."/>
            <person name="Scott M.A."/>
            <person name="Spackman E."/>
            <person name="Goraichik I."/>
            <person name="Dimitrov K.M."/>
            <person name="Suarez D.L."/>
            <person name="Swayne D.E."/>
        </authorList>
    </citation>
    <scope>NUCLEOTIDE SEQUENCE</scope>
    <source>
        <strain evidence="3">B_009152_10</strain>
    </source>
</reference>
<comment type="caution">
    <text evidence="2">The sequence shown here is derived from an EMBL/GenBank/DDBJ whole genome shotgun (WGS) entry which is preliminary data.</text>
</comment>
<evidence type="ECO:0000313" key="2">
    <source>
        <dbReference type="EMBL" id="KEQ31946.1"/>
    </source>
</evidence>
<protein>
    <submittedName>
        <fullName evidence="3">MarR family transcriptional regulator</fullName>
    </submittedName>
    <submittedName>
        <fullName evidence="2">Phosphoenolpyruvate-protein phosphotransferase</fullName>
        <ecNumber evidence="2">2.7.3.9</ecNumber>
    </submittedName>
</protein>